<comment type="caution">
    <text evidence="1">The sequence shown here is derived from an EMBL/GenBank/DDBJ whole genome shotgun (WGS) entry which is preliminary data.</text>
</comment>
<name>A0A940SIZ9_9BACI</name>
<keyword evidence="2" id="KW-1185">Reference proteome</keyword>
<dbReference type="Proteomes" id="UP000682134">
    <property type="component" value="Unassembled WGS sequence"/>
</dbReference>
<sequence length="334" mass="33785">MPTNTPNLGIPKPLGTENFNRANFNNILDQIDTSVGAHLADYVKHPGVGTTTNSTNAYSISLNPAPASYVSNMGVVMTINIDSTGASTLNVNSLGAKKILKANGTQVSNLKANGVYTVRYNPSADGGIGAFIVQGEGASGNAIASDLLSGKTASTDAGDIVGTMPNNGAVGITPGTTAKAIPTGYHNGSGIVAGDVNLTAANILSGVSIFGIAGSAISGKRWATGAMGSGGSGNFQYASSTSTLGSTKLTVSGLTFKPSIIIAVDSQYGDISIYSEISDSFYPKTVKVTAFNGGMFGAQNNVNYKGDVSPASVVNGSFTIPVASVATYTWLAIE</sequence>
<proteinExistence type="predicted"/>
<organism evidence="1 2">
    <name type="scientific">Gottfriedia endophytica</name>
    <dbReference type="NCBI Taxonomy" id="2820819"/>
    <lineage>
        <taxon>Bacteria</taxon>
        <taxon>Bacillati</taxon>
        <taxon>Bacillota</taxon>
        <taxon>Bacilli</taxon>
        <taxon>Bacillales</taxon>
        <taxon>Bacillaceae</taxon>
        <taxon>Gottfriedia</taxon>
    </lineage>
</organism>
<dbReference type="EMBL" id="JAGIYQ010000005">
    <property type="protein sequence ID" value="MBP0725525.1"/>
    <property type="molecule type" value="Genomic_DNA"/>
</dbReference>
<dbReference type="AlphaFoldDB" id="A0A940SIZ9"/>
<reference evidence="1" key="1">
    <citation type="submission" date="2021-04" db="EMBL/GenBank/DDBJ databases">
        <title>Genome seq and assembly of Bacillus sp.</title>
        <authorList>
            <person name="Chhetri G."/>
        </authorList>
    </citation>
    <scope>NUCLEOTIDE SEQUENCE</scope>
    <source>
        <strain evidence="1">RG28</strain>
    </source>
</reference>
<evidence type="ECO:0000313" key="1">
    <source>
        <dbReference type="EMBL" id="MBP0725525.1"/>
    </source>
</evidence>
<dbReference type="RefSeq" id="WP_209405159.1">
    <property type="nucleotide sequence ID" value="NZ_JAGIYQ010000005.1"/>
</dbReference>
<evidence type="ECO:0000313" key="2">
    <source>
        <dbReference type="Proteomes" id="UP000682134"/>
    </source>
</evidence>
<protein>
    <submittedName>
        <fullName evidence="1">Uncharacterized protein</fullName>
    </submittedName>
</protein>
<accession>A0A940SIZ9</accession>
<gene>
    <name evidence="1" type="ORF">J5Y03_10030</name>
</gene>